<dbReference type="OrthoDB" id="5379885at2759"/>
<feature type="region of interest" description="Disordered" evidence="1">
    <location>
        <begin position="295"/>
        <end position="322"/>
    </location>
</feature>
<organism evidence="2 3">
    <name type="scientific">Ophiocordyceps australis</name>
    <dbReference type="NCBI Taxonomy" id="1399860"/>
    <lineage>
        <taxon>Eukaryota</taxon>
        <taxon>Fungi</taxon>
        <taxon>Dikarya</taxon>
        <taxon>Ascomycota</taxon>
        <taxon>Pezizomycotina</taxon>
        <taxon>Sordariomycetes</taxon>
        <taxon>Hypocreomycetidae</taxon>
        <taxon>Hypocreales</taxon>
        <taxon>Ophiocordycipitaceae</taxon>
        <taxon>Ophiocordyceps</taxon>
    </lineage>
</organism>
<proteinExistence type="predicted"/>
<dbReference type="Proteomes" id="UP000226192">
    <property type="component" value="Unassembled WGS sequence"/>
</dbReference>
<reference evidence="2 3" key="1">
    <citation type="submission" date="2017-06" db="EMBL/GenBank/DDBJ databases">
        <title>Ant-infecting Ophiocordyceps genomes reveal a high diversity of potential behavioral manipulation genes and a possible major role for enterotoxins.</title>
        <authorList>
            <person name="De Bekker C."/>
            <person name="Evans H.C."/>
            <person name="Brachmann A."/>
            <person name="Hughes D.P."/>
        </authorList>
    </citation>
    <scope>NUCLEOTIDE SEQUENCE [LARGE SCALE GENOMIC DNA]</scope>
    <source>
        <strain evidence="2 3">Map64</strain>
    </source>
</reference>
<evidence type="ECO:0000313" key="3">
    <source>
        <dbReference type="Proteomes" id="UP000226192"/>
    </source>
</evidence>
<feature type="region of interest" description="Disordered" evidence="1">
    <location>
        <begin position="179"/>
        <end position="260"/>
    </location>
</feature>
<feature type="compositionally biased region" description="Basic and acidic residues" evidence="1">
    <location>
        <begin position="359"/>
        <end position="373"/>
    </location>
</feature>
<dbReference type="AlphaFoldDB" id="A0A2C5XF85"/>
<feature type="compositionally biased region" description="Gly residues" evidence="1">
    <location>
        <begin position="568"/>
        <end position="578"/>
    </location>
</feature>
<evidence type="ECO:0000313" key="2">
    <source>
        <dbReference type="EMBL" id="PHH60428.1"/>
    </source>
</evidence>
<feature type="compositionally biased region" description="Low complexity" evidence="1">
    <location>
        <begin position="35"/>
        <end position="51"/>
    </location>
</feature>
<name>A0A2C5XF85_9HYPO</name>
<feature type="compositionally biased region" description="Low complexity" evidence="1">
    <location>
        <begin position="494"/>
        <end position="510"/>
    </location>
</feature>
<feature type="compositionally biased region" description="Basic residues" evidence="1">
    <location>
        <begin position="475"/>
        <end position="484"/>
    </location>
</feature>
<comment type="caution">
    <text evidence="2">The sequence shown here is derived from an EMBL/GenBank/DDBJ whole genome shotgun (WGS) entry which is preliminary data.</text>
</comment>
<keyword evidence="3" id="KW-1185">Reference proteome</keyword>
<accession>A0A2C5XF85</accession>
<gene>
    <name evidence="2" type="ORF">CDD81_1672</name>
</gene>
<feature type="region of interest" description="Disordered" evidence="1">
    <location>
        <begin position="359"/>
        <end position="405"/>
    </location>
</feature>
<dbReference type="EMBL" id="NJET01000147">
    <property type="protein sequence ID" value="PHH60428.1"/>
    <property type="molecule type" value="Genomic_DNA"/>
</dbReference>
<evidence type="ECO:0000256" key="1">
    <source>
        <dbReference type="SAM" id="MobiDB-lite"/>
    </source>
</evidence>
<sequence>MDHRLDGPLLVPPDRHPILGRSSWKLRHVVIGRLSSTQADSGGASSSSPSATRRRQGSTSNARSFTPKPLSRSTTGDDYYISIFKSKDDVDATQQWPMRWVTDCQVQTATHRKSESVSLTLIVTVSDGRRRRASRAAGLISSSCKEPMPTVLRFRAPSDVSSPSLHDWARFILAKAGPAADGSESPISPVFTSPFSTRSRDNSDLGPRPGSSSRVIQHKSSTATYSTGTRDRPDTFSSQSPSLRSKRSDVSSPSSNNFAPKQVSYCIPEQHYVTVGQEGSEFAGWTSAQGYSSIINSPSRGGPGSVGSDPAVSDLASPPAPGETILDRAFQLGHIPGAETYVPGQEKLSSIARFDALMRESDDKRKQTDKRDSSMAADSALESRSSIADGEAVKQSASPSGYARYSQPQLDLDKTAMISPNAQKALAFIAGRHDAEQETGLRSPTGAFRPPVPRAHLSFHASSDVGPFSPSTRPHTSHIKHRSGVRRDSSPHGTALAAATNATPLAPSTPVVSSRRHADSDCSMHPSVVSLGADKRLPGLSSKRLGLTDSTHKLPSSSSLLPAQSHTGGAGEGAGGTGNAERQSASAPRMSLGALGSPPPQSLGGSDQEVNVDQCGWRGSNGPPGIDSGMV</sequence>
<feature type="region of interest" description="Disordered" evidence="1">
    <location>
        <begin position="436"/>
        <end position="631"/>
    </location>
</feature>
<dbReference type="STRING" id="1399860.A0A2C5XF85"/>
<protein>
    <submittedName>
        <fullName evidence="2">Uncharacterized protein</fullName>
    </submittedName>
</protein>
<feature type="region of interest" description="Disordered" evidence="1">
    <location>
        <begin position="35"/>
        <end position="72"/>
    </location>
</feature>
<feature type="compositionally biased region" description="Polar residues" evidence="1">
    <location>
        <begin position="210"/>
        <end position="228"/>
    </location>
</feature>